<evidence type="ECO:0000313" key="1">
    <source>
        <dbReference type="EMBL" id="KAI7952087.1"/>
    </source>
</evidence>
<protein>
    <submittedName>
        <fullName evidence="1">Uncharacterized protein</fullName>
    </submittedName>
</protein>
<gene>
    <name evidence="1" type="ORF">MJO28_007771</name>
</gene>
<keyword evidence="2" id="KW-1185">Reference proteome</keyword>
<dbReference type="EMBL" id="CM045871">
    <property type="protein sequence ID" value="KAI7952087.1"/>
    <property type="molecule type" value="Genomic_DNA"/>
</dbReference>
<reference evidence="2" key="1">
    <citation type="journal article" date="2018" name="BMC Genomics">
        <title>Genomic insights into host adaptation between the wheat stripe rust pathogen (Puccinia striiformis f. sp. tritici) and the barley stripe rust pathogen (Puccinia striiformis f. sp. hordei).</title>
        <authorList>
            <person name="Xia C."/>
            <person name="Wang M."/>
            <person name="Yin C."/>
            <person name="Cornejo O.E."/>
            <person name="Hulbert S.H."/>
            <person name="Chen X."/>
        </authorList>
    </citation>
    <scope>NUCLEOTIDE SEQUENCE [LARGE SCALE GENOMIC DNA]</scope>
    <source>
        <strain evidence="2">93-210</strain>
    </source>
</reference>
<accession>A0ACC0EGX2</accession>
<dbReference type="Proteomes" id="UP001060170">
    <property type="component" value="Chromosome 7"/>
</dbReference>
<name>A0ACC0EGX2_9BASI</name>
<sequence length="317" mass="36346">MAFQGVVVRSPQENNEAFLIENFGRDIPNNVGKCEDACDSCGALHWRAERTVDNRNALSASYSSCCQKGKIEIPVDYNSDNYPDFLKRWMTGTDDVSAHFQRFIRSYNNALSFVSMGAQLDRSVQGHAGIFSFRVSGTLYHRIGSLLPDDTSPASFAQIYVVGGNDVEEAMLQQVQSRSDINHDMLLVIQNWLTNNNSYARWYRSVQQHLESNPTSQFYLRSLHDQRFDPRVYNRPRVEEVGMVIDRPEEDTIAPRDILLHRHSGALERITDEFPGYLPLRFPVFFPFGEQGWIMNWHRGAEDCKIGICIFVSFMII</sequence>
<comment type="caution">
    <text evidence="1">The sequence shown here is derived from an EMBL/GenBank/DDBJ whole genome shotgun (WGS) entry which is preliminary data.</text>
</comment>
<evidence type="ECO:0000313" key="2">
    <source>
        <dbReference type="Proteomes" id="UP001060170"/>
    </source>
</evidence>
<reference evidence="1 2" key="3">
    <citation type="journal article" date="2022" name="Microbiol. Spectr.">
        <title>Folding features and dynamics of 3D genome architecture in plant fungal pathogens.</title>
        <authorList>
            <person name="Xia C."/>
        </authorList>
    </citation>
    <scope>NUCLEOTIDE SEQUENCE [LARGE SCALE GENOMIC DNA]</scope>
    <source>
        <strain evidence="1 2">93-210</strain>
    </source>
</reference>
<organism evidence="1 2">
    <name type="scientific">Puccinia striiformis f. sp. tritici</name>
    <dbReference type="NCBI Taxonomy" id="168172"/>
    <lineage>
        <taxon>Eukaryota</taxon>
        <taxon>Fungi</taxon>
        <taxon>Dikarya</taxon>
        <taxon>Basidiomycota</taxon>
        <taxon>Pucciniomycotina</taxon>
        <taxon>Pucciniomycetes</taxon>
        <taxon>Pucciniales</taxon>
        <taxon>Pucciniaceae</taxon>
        <taxon>Puccinia</taxon>
    </lineage>
</organism>
<reference evidence="2" key="2">
    <citation type="journal article" date="2018" name="Mol. Plant Microbe Interact.">
        <title>Genome sequence resources for the wheat stripe rust pathogen (Puccinia striiformis f. sp. tritici) and the barley stripe rust pathogen (Puccinia striiformis f. sp. hordei).</title>
        <authorList>
            <person name="Xia C."/>
            <person name="Wang M."/>
            <person name="Yin C."/>
            <person name="Cornejo O.E."/>
            <person name="Hulbert S.H."/>
            <person name="Chen X."/>
        </authorList>
    </citation>
    <scope>NUCLEOTIDE SEQUENCE [LARGE SCALE GENOMIC DNA]</scope>
    <source>
        <strain evidence="2">93-210</strain>
    </source>
</reference>
<proteinExistence type="predicted"/>